<name>A0AAI8YS38_9PEZI</name>
<evidence type="ECO:0000256" key="4">
    <source>
        <dbReference type="ARBA" id="ARBA00020987"/>
    </source>
</evidence>
<comment type="function">
    <text evidence="1 15">Histone methyltransferase that specifically trimethylates histone H3 to form H3K79me3. This methylation is required for telomere silencing and for the pachytene checkpoint during the meiotic cell cycle by allowing the recruitment of RAD9 to double strand breaks. Nucleosomes are preferred as substrate compared to free histone.</text>
</comment>
<keyword evidence="6 15" id="KW-0808">Transferase</keyword>
<evidence type="ECO:0000256" key="12">
    <source>
        <dbReference type="ARBA" id="ARBA00023242"/>
    </source>
</evidence>
<dbReference type="Pfam" id="PF08123">
    <property type="entry name" value="DOT1"/>
    <property type="match status" value="1"/>
</dbReference>
<keyword evidence="7 15" id="KW-0949">S-adenosyl-L-methionine</keyword>
<keyword evidence="9 15" id="KW-0156">Chromatin regulator</keyword>
<sequence>MNFSKPKTGSSQPVIRKSVVRVPVPKAASAAPHRGPDPNRFKQALDRKPAKPVAFKAPQNPARRALSSSRGVKRKSATPQPALFSDDEDESSDLGGSDSDVSRKRIKSSVSSVESSWPRRPVVSEKAFKDDTVFDIIHGADATSGVHSHKFKNPWTNETFGTTELQYPSRSQKERFELKWPKNESEDYKPMTDIIETVKTICLFYFPEELSNKYLDDDTGFGRRFNRAWHAKSTEEIIEVVEDFNTVVKSLIDDGTIRKELIKKSHLSLEWVKRILEQIYSRTVSPKVETLRAYQNGSDNVYGELLPRFCSEIFRRAKLNHEQVFVDLGSGVGNVVLQAALEVGCESWGIEMMKNPCDLAELQAKEFPARTRLWGLSAGEVNLLRGDFTENTRIGEVLKRADVVLVNNQAFTPALNDKLLSIFLDLKDGCQVVSLKPFVPVGHKIAMRNYGSHANLFVQRRFEYFSESVSWTDQSGDYYIATKDPRPLAAFMKQNNLK</sequence>
<dbReference type="PIRSF" id="PIRSF017570">
    <property type="entry name" value="Histone_H3-K79_MeTrfase"/>
    <property type="match status" value="1"/>
</dbReference>
<feature type="compositionally biased region" description="Polar residues" evidence="17">
    <location>
        <begin position="1"/>
        <end position="13"/>
    </location>
</feature>
<evidence type="ECO:0000256" key="7">
    <source>
        <dbReference type="ARBA" id="ARBA00022691"/>
    </source>
</evidence>
<protein>
    <recommendedName>
        <fullName evidence="4 15">Histone-lysine N-methyltransferase, H3 lysine-79 specific</fullName>
        <ecNumber evidence="3 15">2.1.1.360</ecNumber>
    </recommendedName>
    <alternativeName>
        <fullName evidence="13 15">Histone H3-K79 methyltransferase</fullName>
    </alternativeName>
</protein>
<comment type="similarity">
    <text evidence="15">Belongs to the class I-like SAM-binding methyltransferase superfamily. DOT1 family.</text>
</comment>
<dbReference type="GO" id="GO:0140956">
    <property type="term" value="F:histone H3K79 trimethyltransferase activity"/>
    <property type="evidence" value="ECO:0007669"/>
    <property type="project" value="UniProtKB-EC"/>
</dbReference>
<dbReference type="PANTHER" id="PTHR21451:SF0">
    <property type="entry name" value="HISTONE-LYSINE N-METHYLTRANSFERASE, H3 LYSINE-79 SPECIFIC"/>
    <property type="match status" value="1"/>
</dbReference>
<feature type="binding site" evidence="16">
    <location>
        <position position="351"/>
    </location>
    <ligand>
        <name>S-adenosyl-L-methionine</name>
        <dbReference type="ChEBI" id="CHEBI:59789"/>
    </ligand>
</feature>
<evidence type="ECO:0000256" key="8">
    <source>
        <dbReference type="ARBA" id="ARBA00022737"/>
    </source>
</evidence>
<reference evidence="19" key="1">
    <citation type="submission" date="2023-11" db="EMBL/GenBank/DDBJ databases">
        <authorList>
            <person name="Alioto T."/>
            <person name="Alioto T."/>
            <person name="Gomez Garrido J."/>
        </authorList>
    </citation>
    <scope>NUCLEOTIDE SEQUENCE</scope>
</reference>
<keyword evidence="11 15" id="KW-0804">Transcription</keyword>
<proteinExistence type="inferred from homology"/>
<dbReference type="GO" id="GO:0000781">
    <property type="term" value="C:chromosome, telomeric region"/>
    <property type="evidence" value="ECO:0007669"/>
    <property type="project" value="GOC"/>
</dbReference>
<dbReference type="CDD" id="cd02440">
    <property type="entry name" value="AdoMet_MTases"/>
    <property type="match status" value="1"/>
</dbReference>
<evidence type="ECO:0000256" key="13">
    <source>
        <dbReference type="ARBA" id="ARBA00029821"/>
    </source>
</evidence>
<dbReference type="PANTHER" id="PTHR21451">
    <property type="entry name" value="HISTONE H3 METHYLTRANSFERASE"/>
    <property type="match status" value="1"/>
</dbReference>
<gene>
    <name evidence="19" type="ORF">LECACI_7A000969</name>
</gene>
<keyword evidence="10 15" id="KW-0805">Transcription regulation</keyword>
<feature type="binding site" evidence="16">
    <location>
        <begin position="325"/>
        <end position="334"/>
    </location>
    <ligand>
        <name>S-adenosyl-L-methionine</name>
        <dbReference type="ChEBI" id="CHEBI:59789"/>
    </ligand>
</feature>
<dbReference type="GO" id="GO:0006281">
    <property type="term" value="P:DNA repair"/>
    <property type="evidence" value="ECO:0007669"/>
    <property type="project" value="InterPro"/>
</dbReference>
<evidence type="ECO:0000256" key="10">
    <source>
        <dbReference type="ARBA" id="ARBA00023015"/>
    </source>
</evidence>
<dbReference type="GO" id="GO:0000786">
    <property type="term" value="C:nucleosome"/>
    <property type="evidence" value="ECO:0007669"/>
    <property type="project" value="InterPro"/>
</dbReference>
<evidence type="ECO:0000313" key="20">
    <source>
        <dbReference type="Proteomes" id="UP001296104"/>
    </source>
</evidence>
<dbReference type="InterPro" id="IPR029063">
    <property type="entry name" value="SAM-dependent_MTases_sf"/>
</dbReference>
<feature type="region of interest" description="Disordered" evidence="17">
    <location>
        <begin position="1"/>
        <end position="115"/>
    </location>
</feature>
<evidence type="ECO:0000256" key="2">
    <source>
        <dbReference type="ARBA" id="ARBA00004123"/>
    </source>
</evidence>
<dbReference type="AlphaFoldDB" id="A0AAI8YS38"/>
<dbReference type="GO" id="GO:0000077">
    <property type="term" value="P:DNA damage checkpoint signaling"/>
    <property type="evidence" value="ECO:0007669"/>
    <property type="project" value="InterPro"/>
</dbReference>
<dbReference type="GO" id="GO:0005634">
    <property type="term" value="C:nucleus"/>
    <property type="evidence" value="ECO:0007669"/>
    <property type="project" value="UniProtKB-SubCell"/>
</dbReference>
<evidence type="ECO:0000256" key="11">
    <source>
        <dbReference type="ARBA" id="ARBA00023163"/>
    </source>
</evidence>
<evidence type="ECO:0000256" key="1">
    <source>
        <dbReference type="ARBA" id="ARBA00003482"/>
    </source>
</evidence>
<evidence type="ECO:0000256" key="17">
    <source>
        <dbReference type="SAM" id="MobiDB-lite"/>
    </source>
</evidence>
<dbReference type="FunFam" id="3.40.50.150:FF:000033">
    <property type="entry name" value="Histone-lysine N-methyltransferase, H3 lysine-79 specific"/>
    <property type="match status" value="1"/>
</dbReference>
<feature type="domain" description="DOT1" evidence="18">
    <location>
        <begin position="174"/>
        <end position="496"/>
    </location>
</feature>
<keyword evidence="5 15" id="KW-0489">Methyltransferase</keyword>
<dbReference type="PROSITE" id="PS51569">
    <property type="entry name" value="DOT1"/>
    <property type="match status" value="1"/>
</dbReference>
<dbReference type="GO" id="GO:0032259">
    <property type="term" value="P:methylation"/>
    <property type="evidence" value="ECO:0007669"/>
    <property type="project" value="UniProtKB-KW"/>
</dbReference>
<dbReference type="InterPro" id="IPR030445">
    <property type="entry name" value="H3-K79_meTrfase"/>
</dbReference>
<dbReference type="Gene3D" id="1.10.260.170">
    <property type="match status" value="1"/>
</dbReference>
<dbReference type="EMBL" id="CAVMBE010000003">
    <property type="protein sequence ID" value="CAK3807771.1"/>
    <property type="molecule type" value="Genomic_DNA"/>
</dbReference>
<dbReference type="InterPro" id="IPR025789">
    <property type="entry name" value="DOT1_dom"/>
</dbReference>
<dbReference type="Gene3D" id="3.40.50.150">
    <property type="entry name" value="Vaccinia Virus protein VP39"/>
    <property type="match status" value="1"/>
</dbReference>
<dbReference type="GO" id="GO:0042393">
    <property type="term" value="F:histone binding"/>
    <property type="evidence" value="ECO:0007669"/>
    <property type="project" value="InterPro"/>
</dbReference>
<organism evidence="19 20">
    <name type="scientific">Lecanosticta acicola</name>
    <dbReference type="NCBI Taxonomy" id="111012"/>
    <lineage>
        <taxon>Eukaryota</taxon>
        <taxon>Fungi</taxon>
        <taxon>Dikarya</taxon>
        <taxon>Ascomycota</taxon>
        <taxon>Pezizomycotina</taxon>
        <taxon>Dothideomycetes</taxon>
        <taxon>Dothideomycetidae</taxon>
        <taxon>Mycosphaerellales</taxon>
        <taxon>Mycosphaerellaceae</taxon>
        <taxon>Lecanosticta</taxon>
    </lineage>
</organism>
<dbReference type="SUPFAM" id="SSF53335">
    <property type="entry name" value="S-adenosyl-L-methionine-dependent methyltransferases"/>
    <property type="match status" value="1"/>
</dbReference>
<keyword evidence="12 15" id="KW-0539">Nucleus</keyword>
<keyword evidence="8" id="KW-0677">Repeat</keyword>
<feature type="binding site" evidence="16">
    <location>
        <begin position="302"/>
        <end position="305"/>
    </location>
    <ligand>
        <name>S-adenosyl-L-methionine</name>
        <dbReference type="ChEBI" id="CHEBI:59789"/>
    </ligand>
</feature>
<evidence type="ECO:0000256" key="15">
    <source>
        <dbReference type="PIRNR" id="PIRNR017570"/>
    </source>
</evidence>
<accession>A0AAI8YS38</accession>
<evidence type="ECO:0000256" key="14">
    <source>
        <dbReference type="ARBA" id="ARBA00047770"/>
    </source>
</evidence>
<evidence type="ECO:0000256" key="16">
    <source>
        <dbReference type="PIRSR" id="PIRSR017570-1"/>
    </source>
</evidence>
<feature type="compositionally biased region" description="Basic and acidic residues" evidence="17">
    <location>
        <begin position="34"/>
        <end position="49"/>
    </location>
</feature>
<evidence type="ECO:0000256" key="3">
    <source>
        <dbReference type="ARBA" id="ARBA00012190"/>
    </source>
</evidence>
<comment type="catalytic activity">
    <reaction evidence="14 15">
        <text>L-lysyl(79)-[histone H3] + 3 S-adenosyl-L-methionine = N(6),N(6),N(6)-trimethyl-L-lysyl(79)-[histone H3] + 3 S-adenosyl-L-homocysteine + 3 H(+)</text>
        <dbReference type="Rhea" id="RHEA:60328"/>
        <dbReference type="Rhea" id="RHEA-COMP:15549"/>
        <dbReference type="Rhea" id="RHEA-COMP:15552"/>
        <dbReference type="ChEBI" id="CHEBI:15378"/>
        <dbReference type="ChEBI" id="CHEBI:29969"/>
        <dbReference type="ChEBI" id="CHEBI:57856"/>
        <dbReference type="ChEBI" id="CHEBI:59789"/>
        <dbReference type="ChEBI" id="CHEBI:61961"/>
        <dbReference type="EC" id="2.1.1.360"/>
    </reaction>
</comment>
<evidence type="ECO:0000256" key="6">
    <source>
        <dbReference type="ARBA" id="ARBA00022679"/>
    </source>
</evidence>
<evidence type="ECO:0000256" key="5">
    <source>
        <dbReference type="ARBA" id="ARBA00022603"/>
    </source>
</evidence>
<keyword evidence="20" id="KW-1185">Reference proteome</keyword>
<evidence type="ECO:0000259" key="18">
    <source>
        <dbReference type="PROSITE" id="PS51569"/>
    </source>
</evidence>
<comment type="caution">
    <text evidence="19">The sequence shown here is derived from an EMBL/GenBank/DDBJ whole genome shotgun (WGS) entry which is preliminary data.</text>
</comment>
<dbReference type="GO" id="GO:0031509">
    <property type="term" value="P:subtelomeric heterochromatin formation"/>
    <property type="evidence" value="ECO:0007669"/>
    <property type="project" value="InterPro"/>
</dbReference>
<dbReference type="Proteomes" id="UP001296104">
    <property type="component" value="Unassembled WGS sequence"/>
</dbReference>
<dbReference type="EC" id="2.1.1.360" evidence="3 15"/>
<feature type="binding site" evidence="16">
    <location>
        <begin position="387"/>
        <end position="388"/>
    </location>
    <ligand>
        <name>S-adenosyl-L-methionine</name>
        <dbReference type="ChEBI" id="CHEBI:59789"/>
    </ligand>
</feature>
<comment type="subcellular location">
    <subcellularLocation>
        <location evidence="2 15">Nucleus</location>
    </subcellularLocation>
</comment>
<dbReference type="InterPro" id="IPR021162">
    <property type="entry name" value="Dot1"/>
</dbReference>
<evidence type="ECO:0000313" key="19">
    <source>
        <dbReference type="EMBL" id="CAK3807771.1"/>
    </source>
</evidence>
<evidence type="ECO:0000256" key="9">
    <source>
        <dbReference type="ARBA" id="ARBA00022853"/>
    </source>
</evidence>